<feature type="domain" description="HTH cro/C1-type" evidence="2">
    <location>
        <begin position="19"/>
        <end position="66"/>
    </location>
</feature>
<evidence type="ECO:0000259" key="2">
    <source>
        <dbReference type="PROSITE" id="PS50943"/>
    </source>
</evidence>
<dbReference type="SUPFAM" id="SSF47413">
    <property type="entry name" value="lambda repressor-like DNA-binding domains"/>
    <property type="match status" value="1"/>
</dbReference>
<dbReference type="HOGENOM" id="CLU_140230_5_4_11"/>
<protein>
    <recommendedName>
        <fullName evidence="2">HTH cro/C1-type domain-containing protein</fullName>
    </recommendedName>
</protein>
<dbReference type="PANTHER" id="PTHR36924">
    <property type="entry name" value="ANTITOXIN HIGA-1"/>
    <property type="match status" value="1"/>
</dbReference>
<reference evidence="3 4" key="1">
    <citation type="submission" date="2013-02" db="EMBL/GenBank/DDBJ databases">
        <title>The complete genome sequence of Corynebacterium callunae DSM 20147.</title>
        <authorList>
            <person name="Ruckert C."/>
            <person name="Albersmeier A."/>
            <person name="Kalinowski J."/>
        </authorList>
    </citation>
    <scope>NUCLEOTIDE SEQUENCE [LARGE SCALE GENOMIC DNA]</scope>
    <source>
        <strain evidence="3 4">DSM 20147</strain>
    </source>
</reference>
<dbReference type="AlphaFoldDB" id="M1UU72"/>
<dbReference type="PROSITE" id="PS50943">
    <property type="entry name" value="HTH_CROC1"/>
    <property type="match status" value="1"/>
</dbReference>
<gene>
    <name evidence="3" type="ORF">H924_06890</name>
</gene>
<evidence type="ECO:0000256" key="1">
    <source>
        <dbReference type="ARBA" id="ARBA00023125"/>
    </source>
</evidence>
<dbReference type="eggNOG" id="COG3093">
    <property type="taxonomic scope" value="Bacteria"/>
</dbReference>
<dbReference type="NCBIfam" id="TIGR02607">
    <property type="entry name" value="antidote_HigA"/>
    <property type="match status" value="1"/>
</dbReference>
<dbReference type="KEGG" id="ccn:H924_06890"/>
<evidence type="ECO:0000313" key="4">
    <source>
        <dbReference type="Proteomes" id="UP000011760"/>
    </source>
</evidence>
<dbReference type="SMART" id="SM00530">
    <property type="entry name" value="HTH_XRE"/>
    <property type="match status" value="1"/>
</dbReference>
<keyword evidence="4" id="KW-1185">Reference proteome</keyword>
<dbReference type="PATRIC" id="fig|1121353.3.peg.1404"/>
<dbReference type="RefSeq" id="WP_015651253.1">
    <property type="nucleotide sequence ID" value="NC_020506.1"/>
</dbReference>
<dbReference type="InterPro" id="IPR010982">
    <property type="entry name" value="Lambda_DNA-bd_dom_sf"/>
</dbReference>
<sequence length="81" mass="9068">MDTPQHPGEILHQQFMEPRGISTYALAKSLHVAESSITNVVNGQRPISLELAKKLERAFGLSAQDWLALQHNFEQSQRLSA</sequence>
<dbReference type="Gene3D" id="1.10.260.40">
    <property type="entry name" value="lambda repressor-like DNA-binding domains"/>
    <property type="match status" value="1"/>
</dbReference>
<dbReference type="STRING" id="1121353.H924_06890"/>
<organism evidence="3 4">
    <name type="scientific">Corynebacterium callunae DSM 20147</name>
    <dbReference type="NCBI Taxonomy" id="1121353"/>
    <lineage>
        <taxon>Bacteria</taxon>
        <taxon>Bacillati</taxon>
        <taxon>Actinomycetota</taxon>
        <taxon>Actinomycetes</taxon>
        <taxon>Mycobacteriales</taxon>
        <taxon>Corynebacteriaceae</taxon>
        <taxon>Corynebacterium</taxon>
    </lineage>
</organism>
<name>M1UU72_9CORY</name>
<dbReference type="GO" id="GO:0003677">
    <property type="term" value="F:DNA binding"/>
    <property type="evidence" value="ECO:0007669"/>
    <property type="project" value="UniProtKB-KW"/>
</dbReference>
<dbReference type="InterPro" id="IPR013430">
    <property type="entry name" value="Toxin_antidote_HigA"/>
</dbReference>
<proteinExistence type="predicted"/>
<dbReference type="PANTHER" id="PTHR36924:SF1">
    <property type="entry name" value="ANTITOXIN HIGA-1"/>
    <property type="match status" value="1"/>
</dbReference>
<evidence type="ECO:0000313" key="3">
    <source>
        <dbReference type="EMBL" id="AGG66822.1"/>
    </source>
</evidence>
<dbReference type="CDD" id="cd00093">
    <property type="entry name" value="HTH_XRE"/>
    <property type="match status" value="1"/>
</dbReference>
<dbReference type="EMBL" id="CP004354">
    <property type="protein sequence ID" value="AGG66822.1"/>
    <property type="molecule type" value="Genomic_DNA"/>
</dbReference>
<keyword evidence="1" id="KW-0238">DNA-binding</keyword>
<dbReference type="Proteomes" id="UP000011760">
    <property type="component" value="Chromosome"/>
</dbReference>
<accession>M1UU72</accession>
<dbReference type="InterPro" id="IPR001387">
    <property type="entry name" value="Cro/C1-type_HTH"/>
</dbReference>
<dbReference type="Pfam" id="PF01381">
    <property type="entry name" value="HTH_3"/>
    <property type="match status" value="1"/>
</dbReference>